<dbReference type="CDD" id="cd00950">
    <property type="entry name" value="DHDPS"/>
    <property type="match status" value="1"/>
</dbReference>
<dbReference type="PANTHER" id="PTHR12128">
    <property type="entry name" value="DIHYDRODIPICOLINATE SYNTHASE"/>
    <property type="match status" value="1"/>
</dbReference>
<comment type="function">
    <text evidence="1 12">Catalyzes the condensation of (S)-aspartate-beta-semialdehyde [(S)-ASA] and pyruvate to 4-hydroxy-tetrahydrodipicolinate (HTPA).</text>
</comment>
<evidence type="ECO:0000256" key="12">
    <source>
        <dbReference type="HAMAP-Rule" id="MF_00418"/>
    </source>
</evidence>
<evidence type="ECO:0000256" key="15">
    <source>
        <dbReference type="PIRSR" id="PIRSR001365-2"/>
    </source>
</evidence>
<dbReference type="GO" id="GO:0005829">
    <property type="term" value="C:cytosol"/>
    <property type="evidence" value="ECO:0007669"/>
    <property type="project" value="TreeGrafter"/>
</dbReference>
<evidence type="ECO:0000313" key="16">
    <source>
        <dbReference type="EMBL" id="PCI97318.1"/>
    </source>
</evidence>
<dbReference type="PIRSF" id="PIRSF001365">
    <property type="entry name" value="DHDPS"/>
    <property type="match status" value="1"/>
</dbReference>
<protein>
    <recommendedName>
        <fullName evidence="4 12">4-hydroxy-tetrahydrodipicolinate synthase</fullName>
        <shortName evidence="12">HTPA synthase</shortName>
        <ecNumber evidence="4 12">4.3.3.7</ecNumber>
    </recommendedName>
</protein>
<evidence type="ECO:0000256" key="13">
    <source>
        <dbReference type="PIRNR" id="PIRNR001365"/>
    </source>
</evidence>
<accession>A0A2A4YR36</accession>
<comment type="caution">
    <text evidence="12">Was originally thought to be a dihydrodipicolinate synthase (DHDPS), catalyzing the condensation of (S)-aspartate-beta-semialdehyde [(S)-ASA] and pyruvate to dihydrodipicolinate (DHDP). However, it was shown in E.coli that the product of the enzymatic reaction is not dihydrodipicolinate but in fact (4S)-4-hydroxy-2,3,4,5-tetrahydro-(2S)-dipicolinic acid (HTPA), and that the consecutive dehydration reaction leading to DHDP is not spontaneous but catalyzed by DapB.</text>
</comment>
<comment type="similarity">
    <text evidence="3 12 13">Belongs to the DapA family.</text>
</comment>
<dbReference type="InterPro" id="IPR002220">
    <property type="entry name" value="DapA-like"/>
</dbReference>
<evidence type="ECO:0000256" key="14">
    <source>
        <dbReference type="PIRSR" id="PIRSR001365-1"/>
    </source>
</evidence>
<dbReference type="PANTHER" id="PTHR12128:SF66">
    <property type="entry name" value="4-HYDROXY-2-OXOGLUTARATE ALDOLASE, MITOCHONDRIAL"/>
    <property type="match status" value="1"/>
</dbReference>
<organism evidence="16">
    <name type="scientific">OCS116 cluster bacterium</name>
    <dbReference type="NCBI Taxonomy" id="2030921"/>
    <lineage>
        <taxon>Bacteria</taxon>
        <taxon>Pseudomonadati</taxon>
        <taxon>Pseudomonadota</taxon>
        <taxon>Alphaproteobacteria</taxon>
        <taxon>OCS116 cluster</taxon>
    </lineage>
</organism>
<evidence type="ECO:0000256" key="5">
    <source>
        <dbReference type="ARBA" id="ARBA00022490"/>
    </source>
</evidence>
<dbReference type="Gene3D" id="3.20.20.70">
    <property type="entry name" value="Aldolase class I"/>
    <property type="match status" value="1"/>
</dbReference>
<keyword evidence="7 12" id="KW-0220">Diaminopimelate biosynthesis</keyword>
<comment type="catalytic activity">
    <reaction evidence="11 12">
        <text>L-aspartate 4-semialdehyde + pyruvate = (2S,4S)-4-hydroxy-2,3,4,5-tetrahydrodipicolinate + H2O + H(+)</text>
        <dbReference type="Rhea" id="RHEA:34171"/>
        <dbReference type="ChEBI" id="CHEBI:15361"/>
        <dbReference type="ChEBI" id="CHEBI:15377"/>
        <dbReference type="ChEBI" id="CHEBI:15378"/>
        <dbReference type="ChEBI" id="CHEBI:67139"/>
        <dbReference type="ChEBI" id="CHEBI:537519"/>
        <dbReference type="EC" id="4.3.3.7"/>
    </reaction>
</comment>
<comment type="caution">
    <text evidence="16">The sequence shown here is derived from an EMBL/GenBank/DDBJ whole genome shotgun (WGS) entry which is preliminary data.</text>
</comment>
<evidence type="ECO:0000256" key="10">
    <source>
        <dbReference type="ARBA" id="ARBA00023270"/>
    </source>
</evidence>
<dbReference type="UniPathway" id="UPA00034">
    <property type="reaction ID" value="UER00017"/>
</dbReference>
<dbReference type="NCBIfam" id="TIGR00674">
    <property type="entry name" value="dapA"/>
    <property type="match status" value="1"/>
</dbReference>
<keyword evidence="8 12" id="KW-0457">Lysine biosynthesis</keyword>
<sequence>MFKNSMPAMVTPMKDGKIDEKALADFIEWQIKEGSSGLVPVGTTGESPTLSHEEHKHVVDVTVEVAAGRVPVMAGAGSNNTAAAVEFVLHAHKAGADAVLVATPYYNKPNQAGLYAHYKALNDCADIPIFIYNIPGRSIIDCSVETMKRLFELPNIVGTKDATGDISRVTQQRLEVGHDYIQLTGDDLSCVGHFASGGVGCISVTANVAPRLCANLYDALNANDFAKAQDIQEKLIRLHAAMFVEPSPAPAKYALTLLGKCEEDVRLPILPPSDEAKHVIKQAMIFAGLLN</sequence>
<feature type="binding site" evidence="12 15">
    <location>
        <position position="202"/>
    </location>
    <ligand>
        <name>pyruvate</name>
        <dbReference type="ChEBI" id="CHEBI:15361"/>
    </ligand>
</feature>
<comment type="pathway">
    <text evidence="2 12">Amino-acid biosynthesis; L-lysine biosynthesis via DAP pathway; (S)-tetrahydrodipicolinate from L-aspartate: step 3/4.</text>
</comment>
<reference evidence="16" key="2">
    <citation type="journal article" date="2018" name="ISME J.">
        <title>A dynamic microbial community with high functional redundancy inhabits the cold, oxic subseafloor aquifer.</title>
        <authorList>
            <person name="Tully B.J."/>
            <person name="Wheat C.G."/>
            <person name="Glazer B.T."/>
            <person name="Huber J.A."/>
        </authorList>
    </citation>
    <scope>NUCLEOTIDE SEQUENCE</scope>
    <source>
        <strain evidence="16">NORP83</strain>
    </source>
</reference>
<feature type="site" description="Part of a proton relay during catalysis" evidence="12">
    <location>
        <position position="106"/>
    </location>
</feature>
<dbReference type="EMBL" id="NVUS01000031">
    <property type="protein sequence ID" value="PCI97318.1"/>
    <property type="molecule type" value="Genomic_DNA"/>
</dbReference>
<dbReference type="GO" id="GO:0019877">
    <property type="term" value="P:diaminopimelate biosynthetic process"/>
    <property type="evidence" value="ECO:0007669"/>
    <property type="project" value="UniProtKB-UniRule"/>
</dbReference>
<evidence type="ECO:0000256" key="6">
    <source>
        <dbReference type="ARBA" id="ARBA00022605"/>
    </source>
</evidence>
<feature type="site" description="Part of a proton relay during catalysis" evidence="12">
    <location>
        <position position="43"/>
    </location>
</feature>
<reference key="1">
    <citation type="submission" date="2017-08" db="EMBL/GenBank/DDBJ databases">
        <title>A dynamic microbial community with high functional redundancy inhabits the cold, oxic subseafloor aquifer.</title>
        <authorList>
            <person name="Tully B.J."/>
            <person name="Wheat C.G."/>
            <person name="Glazer B.T."/>
            <person name="Huber J.A."/>
        </authorList>
    </citation>
    <scope>NUCLEOTIDE SEQUENCE [LARGE SCALE GENOMIC DNA]</scope>
</reference>
<evidence type="ECO:0000256" key="3">
    <source>
        <dbReference type="ARBA" id="ARBA00007592"/>
    </source>
</evidence>
<dbReference type="InterPro" id="IPR013785">
    <property type="entry name" value="Aldolase_TIM"/>
</dbReference>
<dbReference type="InterPro" id="IPR020624">
    <property type="entry name" value="Schiff_base-form_aldolases_CS"/>
</dbReference>
<dbReference type="AlphaFoldDB" id="A0A2A4YR36"/>
<keyword evidence="5 12" id="KW-0963">Cytoplasm</keyword>
<evidence type="ECO:0000256" key="8">
    <source>
        <dbReference type="ARBA" id="ARBA00023154"/>
    </source>
</evidence>
<gene>
    <name evidence="12" type="primary">dapA</name>
    <name evidence="16" type="ORF">COB13_16015</name>
</gene>
<evidence type="ECO:0000256" key="7">
    <source>
        <dbReference type="ARBA" id="ARBA00022915"/>
    </source>
</evidence>
<comment type="subunit">
    <text evidence="12">Homotetramer; dimer of dimers.</text>
</comment>
<evidence type="ECO:0000256" key="1">
    <source>
        <dbReference type="ARBA" id="ARBA00003294"/>
    </source>
</evidence>
<keyword evidence="6 12" id="KW-0028">Amino-acid biosynthesis</keyword>
<dbReference type="PROSITE" id="PS00665">
    <property type="entry name" value="DHDPS_1"/>
    <property type="match status" value="1"/>
</dbReference>
<dbReference type="SMART" id="SM01130">
    <property type="entry name" value="DHDPS"/>
    <property type="match status" value="1"/>
</dbReference>
<dbReference type="HAMAP" id="MF_00418">
    <property type="entry name" value="DapA"/>
    <property type="match status" value="1"/>
</dbReference>
<dbReference type="Pfam" id="PF00701">
    <property type="entry name" value="DHDPS"/>
    <property type="match status" value="1"/>
</dbReference>
<feature type="active site" description="Schiff-base intermediate with substrate" evidence="12 14">
    <location>
        <position position="160"/>
    </location>
</feature>
<comment type="subcellular location">
    <subcellularLocation>
        <location evidence="12">Cytoplasm</location>
    </subcellularLocation>
</comment>
<dbReference type="GO" id="GO:0008840">
    <property type="term" value="F:4-hydroxy-tetrahydrodipicolinate synthase activity"/>
    <property type="evidence" value="ECO:0007669"/>
    <property type="project" value="UniProtKB-UniRule"/>
</dbReference>
<evidence type="ECO:0000256" key="4">
    <source>
        <dbReference type="ARBA" id="ARBA00012086"/>
    </source>
</evidence>
<dbReference type="EC" id="4.3.3.7" evidence="4 12"/>
<name>A0A2A4YR36_9PROT</name>
<dbReference type="SUPFAM" id="SSF51569">
    <property type="entry name" value="Aldolase"/>
    <property type="match status" value="1"/>
</dbReference>
<feature type="active site" description="Proton donor/acceptor" evidence="12 14">
    <location>
        <position position="132"/>
    </location>
</feature>
<dbReference type="GO" id="GO:0009089">
    <property type="term" value="P:lysine biosynthetic process via diaminopimelate"/>
    <property type="evidence" value="ECO:0007669"/>
    <property type="project" value="UniProtKB-UniRule"/>
</dbReference>
<dbReference type="PRINTS" id="PR00146">
    <property type="entry name" value="DHPICSNTHASE"/>
</dbReference>
<keyword evidence="9 12" id="KW-0456">Lyase</keyword>
<proteinExistence type="inferred from homology"/>
<feature type="binding site" evidence="12 15">
    <location>
        <position position="44"/>
    </location>
    <ligand>
        <name>pyruvate</name>
        <dbReference type="ChEBI" id="CHEBI:15361"/>
    </ligand>
</feature>
<evidence type="ECO:0000256" key="2">
    <source>
        <dbReference type="ARBA" id="ARBA00005120"/>
    </source>
</evidence>
<keyword evidence="10 12" id="KW-0704">Schiff base</keyword>
<dbReference type="InterPro" id="IPR005263">
    <property type="entry name" value="DapA"/>
</dbReference>
<evidence type="ECO:0000256" key="9">
    <source>
        <dbReference type="ARBA" id="ARBA00023239"/>
    </source>
</evidence>
<evidence type="ECO:0000256" key="11">
    <source>
        <dbReference type="ARBA" id="ARBA00047836"/>
    </source>
</evidence>